<dbReference type="NCBIfam" id="NF041766">
    <property type="entry name" value="choice_anch_U"/>
    <property type="match status" value="1"/>
</dbReference>
<dbReference type="PANTHER" id="PTHR42834">
    <property type="entry name" value="ENDONUCLEASE/EXONUCLEASE/PHOSPHATASE FAMILY PROTEIN (AFU_ORTHOLOGUE AFUA_3G09210)"/>
    <property type="match status" value="1"/>
</dbReference>
<evidence type="ECO:0000259" key="1">
    <source>
        <dbReference type="PROSITE" id="PS51841"/>
    </source>
</evidence>
<reference evidence="3" key="1">
    <citation type="submission" date="2016-10" db="EMBL/GenBank/DDBJ databases">
        <authorList>
            <person name="Varghese N."/>
        </authorList>
    </citation>
    <scope>NUCLEOTIDE SEQUENCE [LARGE SCALE GENOMIC DNA]</scope>
    <source>
        <strain evidence="3">DSM 24868</strain>
    </source>
</reference>
<evidence type="ECO:0000313" key="2">
    <source>
        <dbReference type="EMBL" id="SEJ23240.1"/>
    </source>
</evidence>
<dbReference type="Gene3D" id="3.60.10.10">
    <property type="entry name" value="Endonuclease/exonuclease/phosphatase"/>
    <property type="match status" value="1"/>
</dbReference>
<protein>
    <recommendedName>
        <fullName evidence="1">LTD domain-containing protein</fullName>
    </recommendedName>
</protein>
<dbReference type="CDD" id="cd10283">
    <property type="entry name" value="MnuA_DNase1-like"/>
    <property type="match status" value="1"/>
</dbReference>
<sequence>MTSRRGVLAALFIAPQPRLNRADAPGVRTLNSLTRVTITPPKGLYRAGAASLLGALSVSVLAAVPAVADVAITDLLISEYVEGSNSNKAYELYNGTTDEIPLAGYSVELYANGATSPNNTLTFSDETIAAGATLVVYNSSAWTEFKIAGGISSTTTYYNGDDALVLKYGATVVDSIGQVGTDPGSSWAVGTAGATGEHTLVRDAAVCEGDTDATDAYAPTDDDWDVHPQNTSAYLGSHTTTCAAGAYVPAEAGEEPVEEVVVTPISAVQGSGSASPLAGSTVTITGVVVGDYQGVSGDYQLSGYFVQSLAGDEDGDDATSEGVFVYDYRNAVSVGDVVTVTGLVNEYYGLTQIKSVSSVEIEGTATVEPAAAALPQATEDQLERVEGMLVTFAQELTVSDVYDLFNFGEATLSANGRLMNPTSVAEPGEDANAVADANALNMLVLDDASAKTYDDIEEIPYGIGGEPTTADNPLRAGSTVEGLTGVVGYGYNDWRLYSNGSLAAAGEDNTAAFVDANARPTSAPAVGGDLTVASFNMLNFFETLGYGEPYCGPTADSDCRGASTEDEYALQLGKHVETVTMLDADVVGLMEVENTVDVEALDGLVAAVNEELGSERYAVLDTGLIGTDVIKVGLIYDQTTVAPTGDFAILDSSVDPNFDDTLSRPALAQTFTELASGESFTAIVNHLKSKNCYSSATGGDLDLEDGAGCYNTSRTSAAEALVEWANADPTGTGEDRTLMIGDYNAYEKEDPIDAILAGGYTSLVSGDDYSYVYYAAWGQLDYAFASAALVDHVTGAEHLHINADEVSDLQYYGDLAAWEEGTAYRSSDHDPVLVGLTLAAEEAEGGTIDDAEGTSGDEATAGGATLTVSDGSITAFARYEESELSVQDPDHSFPVGLFGFRIAELAEGASVEVTIALDDLYDTESWVLRKLIGGTYVDGPEVEFGVAGGVTTMTFVLTDGGAFDADGEANGVIVDPVGPAVADSDDDLLAATGADGVEGRLAGTLALVLAGAALVTGARRRFTLG</sequence>
<accession>A0A1H6XEC6</accession>
<dbReference type="PROSITE" id="PS51841">
    <property type="entry name" value="LTD"/>
    <property type="match status" value="1"/>
</dbReference>
<dbReference type="Pfam" id="PF00932">
    <property type="entry name" value="LTD"/>
    <property type="match status" value="1"/>
</dbReference>
<dbReference type="Proteomes" id="UP000183315">
    <property type="component" value="Unassembled WGS sequence"/>
</dbReference>
<dbReference type="PANTHER" id="PTHR42834:SF1">
    <property type="entry name" value="ENDONUCLEASE_EXONUCLEASE_PHOSPHATASE FAMILY PROTEIN (AFU_ORTHOLOGUE AFUA_3G09210)"/>
    <property type="match status" value="1"/>
</dbReference>
<name>A0A1H6XEC6_9MICO</name>
<dbReference type="InterPro" id="IPR001322">
    <property type="entry name" value="Lamin_tail_dom"/>
</dbReference>
<feature type="domain" description="LTD" evidence="1">
    <location>
        <begin position="63"/>
        <end position="180"/>
    </location>
</feature>
<proteinExistence type="predicted"/>
<dbReference type="eggNOG" id="COG2374">
    <property type="taxonomic scope" value="Bacteria"/>
</dbReference>
<dbReference type="InterPro" id="IPR053784">
    <property type="entry name" value="Choice_anch_U_dom"/>
</dbReference>
<evidence type="ECO:0000313" key="3">
    <source>
        <dbReference type="Proteomes" id="UP000183315"/>
    </source>
</evidence>
<dbReference type="NCBIfam" id="NF033681">
    <property type="entry name" value="ExeM_NucH_DNase"/>
    <property type="match status" value="1"/>
</dbReference>
<dbReference type="SUPFAM" id="SSF56219">
    <property type="entry name" value="DNase I-like"/>
    <property type="match status" value="1"/>
</dbReference>
<gene>
    <name evidence="2" type="ORF">SAMN05421637_1253</name>
</gene>
<dbReference type="STRING" id="1043493.SAMN05421637_1253"/>
<dbReference type="CDD" id="cd04486">
    <property type="entry name" value="YhcR_OBF_like"/>
    <property type="match status" value="1"/>
</dbReference>
<dbReference type="AlphaFoldDB" id="A0A1H6XEC6"/>
<dbReference type="EMBL" id="FNZI01000002">
    <property type="protein sequence ID" value="SEJ23240.1"/>
    <property type="molecule type" value="Genomic_DNA"/>
</dbReference>
<dbReference type="InterPro" id="IPR036691">
    <property type="entry name" value="Endo/exonu/phosph_ase_sf"/>
</dbReference>
<dbReference type="InterPro" id="IPR047971">
    <property type="entry name" value="ExeM-like"/>
</dbReference>
<keyword evidence="3" id="KW-1185">Reference proteome</keyword>
<organism evidence="2 3">
    <name type="scientific">Demequina mangrovi</name>
    <dbReference type="NCBI Taxonomy" id="1043493"/>
    <lineage>
        <taxon>Bacteria</taxon>
        <taxon>Bacillati</taxon>
        <taxon>Actinomycetota</taxon>
        <taxon>Actinomycetes</taxon>
        <taxon>Micrococcales</taxon>
        <taxon>Demequinaceae</taxon>
        <taxon>Demequina</taxon>
    </lineage>
</organism>